<feature type="compositionally biased region" description="Polar residues" evidence="1">
    <location>
        <begin position="609"/>
        <end position="621"/>
    </location>
</feature>
<comment type="caution">
    <text evidence="4">The sequence shown here is derived from an EMBL/GenBank/DDBJ whole genome shotgun (WGS) entry which is preliminary data.</text>
</comment>
<feature type="compositionally biased region" description="Low complexity" evidence="1">
    <location>
        <begin position="627"/>
        <end position="636"/>
    </location>
</feature>
<feature type="transmembrane region" description="Helical" evidence="2">
    <location>
        <begin position="221"/>
        <end position="241"/>
    </location>
</feature>
<keyword evidence="2" id="KW-1133">Transmembrane helix</keyword>
<feature type="transmembrane region" description="Helical" evidence="2">
    <location>
        <begin position="183"/>
        <end position="200"/>
    </location>
</feature>
<dbReference type="InterPro" id="IPR045338">
    <property type="entry name" value="DUF6535"/>
</dbReference>
<dbReference type="Proteomes" id="UP000759537">
    <property type="component" value="Unassembled WGS sequence"/>
</dbReference>
<evidence type="ECO:0000313" key="5">
    <source>
        <dbReference type="Proteomes" id="UP000759537"/>
    </source>
</evidence>
<dbReference type="Pfam" id="PF20153">
    <property type="entry name" value="DUF6535"/>
    <property type="match status" value="1"/>
</dbReference>
<dbReference type="OrthoDB" id="3219854at2759"/>
<gene>
    <name evidence="4" type="ORF">DFH94DRAFT_688586</name>
</gene>
<proteinExistence type="predicted"/>
<reference evidence="4" key="2">
    <citation type="journal article" date="2020" name="Nat. Commun.">
        <title>Large-scale genome sequencing of mycorrhizal fungi provides insights into the early evolution of symbiotic traits.</title>
        <authorList>
            <person name="Miyauchi S."/>
            <person name="Kiss E."/>
            <person name="Kuo A."/>
            <person name="Drula E."/>
            <person name="Kohler A."/>
            <person name="Sanchez-Garcia M."/>
            <person name="Morin E."/>
            <person name="Andreopoulos B."/>
            <person name="Barry K.W."/>
            <person name="Bonito G."/>
            <person name="Buee M."/>
            <person name="Carver A."/>
            <person name="Chen C."/>
            <person name="Cichocki N."/>
            <person name="Clum A."/>
            <person name="Culley D."/>
            <person name="Crous P.W."/>
            <person name="Fauchery L."/>
            <person name="Girlanda M."/>
            <person name="Hayes R.D."/>
            <person name="Keri Z."/>
            <person name="LaButti K."/>
            <person name="Lipzen A."/>
            <person name="Lombard V."/>
            <person name="Magnuson J."/>
            <person name="Maillard F."/>
            <person name="Murat C."/>
            <person name="Nolan M."/>
            <person name="Ohm R.A."/>
            <person name="Pangilinan J."/>
            <person name="Pereira M.F."/>
            <person name="Perotto S."/>
            <person name="Peter M."/>
            <person name="Pfister S."/>
            <person name="Riley R."/>
            <person name="Sitrit Y."/>
            <person name="Stielow J.B."/>
            <person name="Szollosi G."/>
            <person name="Zifcakova L."/>
            <person name="Stursova M."/>
            <person name="Spatafora J.W."/>
            <person name="Tedersoo L."/>
            <person name="Vaario L.M."/>
            <person name="Yamada A."/>
            <person name="Yan M."/>
            <person name="Wang P."/>
            <person name="Xu J."/>
            <person name="Bruns T."/>
            <person name="Baldrian P."/>
            <person name="Vilgalys R."/>
            <person name="Dunand C."/>
            <person name="Henrissat B."/>
            <person name="Grigoriev I.V."/>
            <person name="Hibbett D."/>
            <person name="Nagy L.G."/>
            <person name="Martin F.M."/>
        </authorList>
    </citation>
    <scope>NUCLEOTIDE SEQUENCE</scope>
    <source>
        <strain evidence="4">Prilba</strain>
    </source>
</reference>
<feature type="compositionally biased region" description="Polar residues" evidence="1">
    <location>
        <begin position="571"/>
        <end position="597"/>
    </location>
</feature>
<evidence type="ECO:0000256" key="2">
    <source>
        <dbReference type="SAM" id="Phobius"/>
    </source>
</evidence>
<feature type="transmembrane region" description="Helical" evidence="2">
    <location>
        <begin position="159"/>
        <end position="177"/>
    </location>
</feature>
<name>A0A9P5N4E4_9AGAM</name>
<evidence type="ECO:0000313" key="4">
    <source>
        <dbReference type="EMBL" id="KAF8486231.1"/>
    </source>
</evidence>
<sequence length="664" mass="73663">MYSKIVEDEDNEMVERCQKDADGTLIFFILCHRRCIAHGLNPELKPNPQDTSAYYLENVYQHFGNPNASHMSIPSALAKLPASSPPRYAIWVNSLWFLSSTVSLSGALLATQFRNCAVQYVSVTQRHSDTVGQRARMRALLANGNPGPYIIWGTGREPTYLRFSVLLFITGALIYLFNINRPGFYAMVVWVGYMAIIYTAQTVEPFRKPHTLFHTPFSWPALRIYLGISYAVFQVFSYMPLLHGIRNNIRCHYRHLSNRYSEGILSGKRKQTKYVALKPSSEIDTLILERILVGLDEDGALETFFDAIPGFCNSRSSHSTLSSLVRTKLQQALDGFLNRTFSSNLVSESVRVDRFTICLDAVHAALEPSAVSEILDNIFVGHGHWNQALQSVAIGHTLRLWDHRQDHDLNVRRIIACIIARVRERDDRWTVLVKEEFGVPDHLLQDSVAHRDGVLLFILIHISRQVNHAGSWTSGILSSLSKFDIHKTLLELQHEFRTIWNEIGQEARNQGSSSTPAKILRDILHLYIALHEGDFILEQPSLYPQCNIASHHSDPTTHAPDAISGAVRLPTQPSGSPDASPYNSISGGGTASPQAQGINIIAGLPSPSDPSTISEASQAPTASFPVHSSSHSSDSSPECGVATAQPDTFSASAGKLSHPPESNK</sequence>
<reference evidence="4" key="1">
    <citation type="submission" date="2019-10" db="EMBL/GenBank/DDBJ databases">
        <authorList>
            <consortium name="DOE Joint Genome Institute"/>
            <person name="Kuo A."/>
            <person name="Miyauchi S."/>
            <person name="Kiss E."/>
            <person name="Drula E."/>
            <person name="Kohler A."/>
            <person name="Sanchez-Garcia M."/>
            <person name="Andreopoulos B."/>
            <person name="Barry K.W."/>
            <person name="Bonito G."/>
            <person name="Buee M."/>
            <person name="Carver A."/>
            <person name="Chen C."/>
            <person name="Cichocki N."/>
            <person name="Clum A."/>
            <person name="Culley D."/>
            <person name="Crous P.W."/>
            <person name="Fauchery L."/>
            <person name="Girlanda M."/>
            <person name="Hayes R."/>
            <person name="Keri Z."/>
            <person name="LaButti K."/>
            <person name="Lipzen A."/>
            <person name="Lombard V."/>
            <person name="Magnuson J."/>
            <person name="Maillard F."/>
            <person name="Morin E."/>
            <person name="Murat C."/>
            <person name="Nolan M."/>
            <person name="Ohm R."/>
            <person name="Pangilinan J."/>
            <person name="Pereira M."/>
            <person name="Perotto S."/>
            <person name="Peter M."/>
            <person name="Riley R."/>
            <person name="Sitrit Y."/>
            <person name="Stielow B."/>
            <person name="Szollosi G."/>
            <person name="Zifcakova L."/>
            <person name="Stursova M."/>
            <person name="Spatafora J.W."/>
            <person name="Tedersoo L."/>
            <person name="Vaario L.-M."/>
            <person name="Yamada A."/>
            <person name="Yan M."/>
            <person name="Wang P."/>
            <person name="Xu J."/>
            <person name="Bruns T."/>
            <person name="Baldrian P."/>
            <person name="Vilgalys R."/>
            <person name="Henrissat B."/>
            <person name="Grigoriev I.V."/>
            <person name="Hibbett D."/>
            <person name="Nagy L.G."/>
            <person name="Martin F.M."/>
        </authorList>
    </citation>
    <scope>NUCLEOTIDE SEQUENCE</scope>
    <source>
        <strain evidence="4">Prilba</strain>
    </source>
</reference>
<keyword evidence="5" id="KW-1185">Reference proteome</keyword>
<evidence type="ECO:0000256" key="1">
    <source>
        <dbReference type="SAM" id="MobiDB-lite"/>
    </source>
</evidence>
<protein>
    <recommendedName>
        <fullName evidence="3">DUF6535 domain-containing protein</fullName>
    </recommendedName>
</protein>
<feature type="region of interest" description="Disordered" evidence="1">
    <location>
        <begin position="548"/>
        <end position="664"/>
    </location>
</feature>
<dbReference type="EMBL" id="WHVB01000002">
    <property type="protein sequence ID" value="KAF8486231.1"/>
    <property type="molecule type" value="Genomic_DNA"/>
</dbReference>
<accession>A0A9P5N4E4</accession>
<organism evidence="4 5">
    <name type="scientific">Russula ochroleuca</name>
    <dbReference type="NCBI Taxonomy" id="152965"/>
    <lineage>
        <taxon>Eukaryota</taxon>
        <taxon>Fungi</taxon>
        <taxon>Dikarya</taxon>
        <taxon>Basidiomycota</taxon>
        <taxon>Agaricomycotina</taxon>
        <taxon>Agaricomycetes</taxon>
        <taxon>Russulales</taxon>
        <taxon>Russulaceae</taxon>
        <taxon>Russula</taxon>
    </lineage>
</organism>
<keyword evidence="2" id="KW-0472">Membrane</keyword>
<feature type="domain" description="DUF6535" evidence="3">
    <location>
        <begin position="2"/>
        <end position="178"/>
    </location>
</feature>
<keyword evidence="2" id="KW-0812">Transmembrane</keyword>
<dbReference type="AlphaFoldDB" id="A0A9P5N4E4"/>
<feature type="transmembrane region" description="Helical" evidence="2">
    <location>
        <begin position="88"/>
        <end position="110"/>
    </location>
</feature>
<evidence type="ECO:0000259" key="3">
    <source>
        <dbReference type="Pfam" id="PF20153"/>
    </source>
</evidence>